<accession>A0A923RMT5</accession>
<dbReference type="EMBL" id="JACOOR010000002">
    <property type="protein sequence ID" value="MBC5658705.1"/>
    <property type="molecule type" value="Genomic_DNA"/>
</dbReference>
<protein>
    <submittedName>
        <fullName evidence="1">SIR2 family protein</fullName>
    </submittedName>
</protein>
<evidence type="ECO:0000313" key="2">
    <source>
        <dbReference type="Proteomes" id="UP000649345"/>
    </source>
</evidence>
<evidence type="ECO:0000313" key="1">
    <source>
        <dbReference type="EMBL" id="MBC5658705.1"/>
    </source>
</evidence>
<keyword evidence="2" id="KW-1185">Reference proteome</keyword>
<dbReference type="Pfam" id="PF13289">
    <property type="entry name" value="SIR2_2"/>
    <property type="match status" value="1"/>
</dbReference>
<dbReference type="Proteomes" id="UP000649345">
    <property type="component" value="Unassembled WGS sequence"/>
</dbReference>
<gene>
    <name evidence="1" type="ORF">H8S44_02815</name>
</gene>
<comment type="caution">
    <text evidence="1">The sequence shown here is derived from an EMBL/GenBank/DDBJ whole genome shotgun (WGS) entry which is preliminary data.</text>
</comment>
<sequence length="854" mass="100323">MCDAILKLKLSLEEKTPALLLGAGFSYGAKNERGELLPMGRELTEKLYKYMFIMNPPEEDILEEDKEGAERYKENGDLKGLCGLLRDEGRVDERNKYLTSIFSGATIDKKSKIYNIKNYKWDKIFTLNIDCLLENIFEQEAVSYRVWNRDNDDRRNTYSDTVIIKLHGCVNNAKAGYIFDDQEYINFLNDDDCFARDFGDAYSKGDMIFIGTEFQEDDLKTIITKYGSKGYDTSANNYFFVCPQINSVRLNRQIRNTTNFYWIPWTAEKFFDFLYDNVSVKKDIKKILLEKGMRSLDDIYKEKGKGYESKLYMGYESQYADFFDEWDIIHPGVVRFEEKIINSKKNLFAVIYGKSYVGKSCIAKRVLIDLRKQGFLAFEFNMRSSEYIHLFREYIAQLPENTKIAVLFDEATFYFNLLYTNLIDKCPSNIKQLIVITSDNSSNYFAKRDILESKHCVETFKTDEHISCFFAEEIYIKLKDKHWLNKPGILGSKKSEIKNYAIQVNDIIEFLYNISHGHGFEAHYEDMFTLLTHDVNYKYLQALAVLEVLGLGSITTRILPSLIKSECNNFNFAEFKKKFDEILLVSDHRVKIRCLRLIQKAIFTDMNKENIINILEEIVRQTYGQFNEGDINEWSEIFQKALTVKKILKEKLLTLEDIRELLNNVEKYGENYSFYWIQRGIAAQKANEFDLADHYFREGIRIRPVSYQARHALAKNLMERAVEQVNNMNLSYAAYYMDEGIREMKSIIDDSAFSRGYKYSLHALIDMSIKYFNACQKIMEFEHMKYIQSKILHMSTKELDTCILAEIQRYIDYCIYNGCSKICEPIILKHYEKIPLIKEITEQDYLIENLDWES</sequence>
<organism evidence="1 2">
    <name type="scientific">Anaerosacchariphilus hominis</name>
    <dbReference type="NCBI Taxonomy" id="2763017"/>
    <lineage>
        <taxon>Bacteria</taxon>
        <taxon>Bacillati</taxon>
        <taxon>Bacillota</taxon>
        <taxon>Clostridia</taxon>
        <taxon>Lachnospirales</taxon>
        <taxon>Lachnospiraceae</taxon>
        <taxon>Anaerosacchariphilus</taxon>
    </lineage>
</organism>
<reference evidence="1" key="1">
    <citation type="submission" date="2020-08" db="EMBL/GenBank/DDBJ databases">
        <title>Genome public.</title>
        <authorList>
            <person name="Liu C."/>
            <person name="Sun Q."/>
        </authorList>
    </citation>
    <scope>NUCLEOTIDE SEQUENCE</scope>
    <source>
        <strain evidence="1">NSJ-68</strain>
    </source>
</reference>
<name>A0A923RMT5_9FIRM</name>
<proteinExistence type="predicted"/>
<dbReference type="AlphaFoldDB" id="A0A923RMT5"/>
<dbReference type="RefSeq" id="WP_186873355.1">
    <property type="nucleotide sequence ID" value="NZ_JACOOR010000002.1"/>
</dbReference>